<dbReference type="Proteomes" id="UP000195402">
    <property type="component" value="Unassembled WGS sequence"/>
</dbReference>
<evidence type="ECO:0000313" key="4">
    <source>
        <dbReference type="EMBL" id="OVA03379.1"/>
    </source>
</evidence>
<name>A0A200PYR3_MACCD</name>
<dbReference type="PANTHER" id="PTHR43281">
    <property type="entry name" value="FARNESYL DIPHOSPHATE SYNTHASE"/>
    <property type="match status" value="1"/>
</dbReference>
<dbReference type="EMBL" id="MVGT01003688">
    <property type="protein sequence ID" value="OVA03379.1"/>
    <property type="molecule type" value="Genomic_DNA"/>
</dbReference>
<dbReference type="Gene3D" id="1.10.600.10">
    <property type="entry name" value="Farnesyl Diphosphate Synthase"/>
    <property type="match status" value="1"/>
</dbReference>
<dbReference type="InParanoid" id="A0A200PYR3"/>
<gene>
    <name evidence="4" type="ORF">BVC80_205g7</name>
</gene>
<dbReference type="STRING" id="56857.A0A200PYR3"/>
<keyword evidence="2" id="KW-0479">Metal-binding</keyword>
<dbReference type="OMA" id="YWTTINA"/>
<dbReference type="SUPFAM" id="SSF48576">
    <property type="entry name" value="Terpenoid synthases"/>
    <property type="match status" value="1"/>
</dbReference>
<accession>A0A200PYR3</accession>
<protein>
    <submittedName>
        <fullName evidence="4">Polyprenyl synthetase</fullName>
    </submittedName>
</protein>
<comment type="caution">
    <text evidence="4">The sequence shown here is derived from an EMBL/GenBank/DDBJ whole genome shotgun (WGS) entry which is preliminary data.</text>
</comment>
<sequence length="309" mass="33942">MATASFLHCTSQKSSLSSLFRSDLHRRSPSVKCSRPMKMKVTMSVDNRSYWAVMEADIKAHLKQAIPIHPPLSVTEPMDHLIFAAPRSLAPALCIAACELVGGQRNQAIAAASALHLMHAALYTHEHLPLSKPKPKTKPTIYHSFKPNIELLTGDGILPLGLELLARSDEPTIKNSGRILRVIIEITRAVGSQGMLDGLYLENKCSGSDGGDDLCDVGWMAHVGEKKVGEFYACGAACGAILGEGSEEEIEKLRKFGFYVGMIHGMVLFGRDSRYEDKKLLEVVEGFRVLALKELEGFKEKQILETILE</sequence>
<evidence type="ECO:0000256" key="1">
    <source>
        <dbReference type="ARBA" id="ARBA00001946"/>
    </source>
</evidence>
<dbReference type="InterPro" id="IPR008949">
    <property type="entry name" value="Isoprenoid_synthase_dom_sf"/>
</dbReference>
<keyword evidence="5" id="KW-1185">Reference proteome</keyword>
<evidence type="ECO:0000313" key="5">
    <source>
        <dbReference type="Proteomes" id="UP000195402"/>
    </source>
</evidence>
<evidence type="ECO:0000256" key="2">
    <source>
        <dbReference type="ARBA" id="ARBA00022723"/>
    </source>
</evidence>
<dbReference type="AlphaFoldDB" id="A0A200PYR3"/>
<comment type="cofactor">
    <cofactor evidence="1">
        <name>Mg(2+)</name>
        <dbReference type="ChEBI" id="CHEBI:18420"/>
    </cofactor>
</comment>
<evidence type="ECO:0000256" key="3">
    <source>
        <dbReference type="ARBA" id="ARBA00022842"/>
    </source>
</evidence>
<dbReference type="GO" id="GO:0004659">
    <property type="term" value="F:prenyltransferase activity"/>
    <property type="evidence" value="ECO:0007669"/>
    <property type="project" value="TreeGrafter"/>
</dbReference>
<dbReference type="GO" id="GO:0046872">
    <property type="term" value="F:metal ion binding"/>
    <property type="evidence" value="ECO:0007669"/>
    <property type="project" value="UniProtKB-KW"/>
</dbReference>
<dbReference type="OrthoDB" id="1923994at2759"/>
<dbReference type="PANTHER" id="PTHR43281:SF6">
    <property type="entry name" value="HETERODIMERIC GERANYLGERANYL PYROPHOSPHATE SYNTHASE SMALL SUBUNIT, CHLOROPLASTIC-LIKE"/>
    <property type="match status" value="1"/>
</dbReference>
<reference evidence="4 5" key="1">
    <citation type="journal article" date="2017" name="Mol. Plant">
        <title>The Genome of Medicinal Plant Macleaya cordata Provides New Insights into Benzylisoquinoline Alkaloids Metabolism.</title>
        <authorList>
            <person name="Liu X."/>
            <person name="Liu Y."/>
            <person name="Huang P."/>
            <person name="Ma Y."/>
            <person name="Qing Z."/>
            <person name="Tang Q."/>
            <person name="Cao H."/>
            <person name="Cheng P."/>
            <person name="Zheng Y."/>
            <person name="Yuan Z."/>
            <person name="Zhou Y."/>
            <person name="Liu J."/>
            <person name="Tang Z."/>
            <person name="Zhuo Y."/>
            <person name="Zhang Y."/>
            <person name="Yu L."/>
            <person name="Huang J."/>
            <person name="Yang P."/>
            <person name="Peng Q."/>
            <person name="Zhang J."/>
            <person name="Jiang W."/>
            <person name="Zhang Z."/>
            <person name="Lin K."/>
            <person name="Ro D.K."/>
            <person name="Chen X."/>
            <person name="Xiong X."/>
            <person name="Shang Y."/>
            <person name="Huang S."/>
            <person name="Zeng J."/>
        </authorList>
    </citation>
    <scope>NUCLEOTIDE SEQUENCE [LARGE SCALE GENOMIC DNA]</scope>
    <source>
        <strain evidence="5">cv. BLH2017</strain>
        <tissue evidence="4">Root</tissue>
    </source>
</reference>
<organism evidence="4 5">
    <name type="scientific">Macleaya cordata</name>
    <name type="common">Five-seeded plume-poppy</name>
    <name type="synonym">Bocconia cordata</name>
    <dbReference type="NCBI Taxonomy" id="56857"/>
    <lineage>
        <taxon>Eukaryota</taxon>
        <taxon>Viridiplantae</taxon>
        <taxon>Streptophyta</taxon>
        <taxon>Embryophyta</taxon>
        <taxon>Tracheophyta</taxon>
        <taxon>Spermatophyta</taxon>
        <taxon>Magnoliopsida</taxon>
        <taxon>Ranunculales</taxon>
        <taxon>Papaveraceae</taxon>
        <taxon>Papaveroideae</taxon>
        <taxon>Macleaya</taxon>
    </lineage>
</organism>
<keyword evidence="3" id="KW-0460">Magnesium</keyword>
<proteinExistence type="predicted"/>